<evidence type="ECO:0000256" key="6">
    <source>
        <dbReference type="SAM" id="Phobius"/>
    </source>
</evidence>
<keyword evidence="5" id="KW-0175">Coiled coil</keyword>
<organism evidence="8 9">
    <name type="scientific">Microbacter margulisiae</name>
    <dbReference type="NCBI Taxonomy" id="1350067"/>
    <lineage>
        <taxon>Bacteria</taxon>
        <taxon>Pseudomonadati</taxon>
        <taxon>Bacteroidota</taxon>
        <taxon>Bacteroidia</taxon>
        <taxon>Bacteroidales</taxon>
        <taxon>Porphyromonadaceae</taxon>
        <taxon>Microbacter</taxon>
    </lineage>
</organism>
<feature type="domain" description="Multidrug resistance protein MdtA-like barrel-sandwich hybrid" evidence="7">
    <location>
        <begin position="52"/>
        <end position="229"/>
    </location>
</feature>
<protein>
    <submittedName>
        <fullName evidence="8">Membrane fusion protein (Multidrug efflux system)</fullName>
    </submittedName>
</protein>
<comment type="subcellular location">
    <subcellularLocation>
        <location evidence="1">Membrane</location>
        <topology evidence="1">Single-pass membrane protein</topology>
    </subcellularLocation>
</comment>
<dbReference type="PANTHER" id="PTHR30386">
    <property type="entry name" value="MEMBRANE FUSION SUBUNIT OF EMRAB-TOLC MULTIDRUG EFFLUX PUMP"/>
    <property type="match status" value="1"/>
</dbReference>
<name>A0A7W5DPR0_9PORP</name>
<evidence type="ECO:0000259" key="7">
    <source>
        <dbReference type="Pfam" id="PF25917"/>
    </source>
</evidence>
<dbReference type="GO" id="GO:0055085">
    <property type="term" value="P:transmembrane transport"/>
    <property type="evidence" value="ECO:0007669"/>
    <property type="project" value="InterPro"/>
</dbReference>
<dbReference type="Gene3D" id="2.40.30.170">
    <property type="match status" value="1"/>
</dbReference>
<dbReference type="InterPro" id="IPR050739">
    <property type="entry name" value="MFP"/>
</dbReference>
<comment type="caution">
    <text evidence="8">The sequence shown here is derived from an EMBL/GenBank/DDBJ whole genome shotgun (WGS) entry which is preliminary data.</text>
</comment>
<evidence type="ECO:0000256" key="5">
    <source>
        <dbReference type="SAM" id="Coils"/>
    </source>
</evidence>
<evidence type="ECO:0000313" key="8">
    <source>
        <dbReference type="EMBL" id="MBB3186822.1"/>
    </source>
</evidence>
<dbReference type="PANTHER" id="PTHR30386:SF26">
    <property type="entry name" value="TRANSPORT PROTEIN COMB"/>
    <property type="match status" value="1"/>
</dbReference>
<dbReference type="InterPro" id="IPR058625">
    <property type="entry name" value="MdtA-like_BSH"/>
</dbReference>
<keyword evidence="4 6" id="KW-0472">Membrane</keyword>
<feature type="coiled-coil region" evidence="5">
    <location>
        <begin position="170"/>
        <end position="197"/>
    </location>
</feature>
<evidence type="ECO:0000313" key="9">
    <source>
        <dbReference type="Proteomes" id="UP000544222"/>
    </source>
</evidence>
<accession>A0A7W5DPR0</accession>
<dbReference type="Gene3D" id="2.40.50.100">
    <property type="match status" value="1"/>
</dbReference>
<keyword evidence="3 6" id="KW-1133">Transmembrane helix</keyword>
<dbReference type="Gene3D" id="1.10.287.470">
    <property type="entry name" value="Helix hairpin bin"/>
    <property type="match status" value="1"/>
</dbReference>
<dbReference type="Proteomes" id="UP000544222">
    <property type="component" value="Unassembled WGS sequence"/>
</dbReference>
<dbReference type="GO" id="GO:0016020">
    <property type="term" value="C:membrane"/>
    <property type="evidence" value="ECO:0007669"/>
    <property type="project" value="UniProtKB-SubCell"/>
</dbReference>
<proteinExistence type="predicted"/>
<sequence length="336" mass="37220">MKIKKITKQNLKIYLPVTIIILLVITAGIYWYEDYAHYLQTDDAYVDSDNLSITPKVVERIDHLFVDEGDTVKQGELLATLDSADLIAQRQQVLSSILQTKAAEAQAQANYQLNTDNSKIAYINWQRSLDDFTRAKTQFAGGVIPKEQYDHFQKTEEAAKAQVSASQAMIQVSKTQINSAEAAIKTAEAQLGVINTQLANTKLYAPCDGIISKRWQLPGDLAQMGQAVFTLNNTNKFWVLVNLEETKMEHLSIGQKALFTLDTYPGVTFTGKVFYIGASTASQFSLIPPNNASGNFTKVTQRVPVKVSIDGTENGTPLSQYVLRTGMSVVIKIVKK</sequence>
<dbReference type="EMBL" id="JACHYB010000001">
    <property type="protein sequence ID" value="MBB3186822.1"/>
    <property type="molecule type" value="Genomic_DNA"/>
</dbReference>
<evidence type="ECO:0000256" key="3">
    <source>
        <dbReference type="ARBA" id="ARBA00022989"/>
    </source>
</evidence>
<evidence type="ECO:0000256" key="4">
    <source>
        <dbReference type="ARBA" id="ARBA00023136"/>
    </source>
</evidence>
<feature type="transmembrane region" description="Helical" evidence="6">
    <location>
        <begin position="12"/>
        <end position="32"/>
    </location>
</feature>
<keyword evidence="2 6" id="KW-0812">Transmembrane</keyword>
<dbReference type="Pfam" id="PF25917">
    <property type="entry name" value="BSH_RND"/>
    <property type="match status" value="1"/>
</dbReference>
<dbReference type="AlphaFoldDB" id="A0A7W5DPR0"/>
<evidence type="ECO:0000256" key="1">
    <source>
        <dbReference type="ARBA" id="ARBA00004167"/>
    </source>
</evidence>
<reference evidence="8 9" key="1">
    <citation type="submission" date="2020-08" db="EMBL/GenBank/DDBJ databases">
        <title>Genomic Encyclopedia of Type Strains, Phase IV (KMG-IV): sequencing the most valuable type-strain genomes for metagenomic binning, comparative biology and taxonomic classification.</title>
        <authorList>
            <person name="Goeker M."/>
        </authorList>
    </citation>
    <scope>NUCLEOTIDE SEQUENCE [LARGE SCALE GENOMIC DNA]</scope>
    <source>
        <strain evidence="8 9">DSM 27471</strain>
    </source>
</reference>
<keyword evidence="9" id="KW-1185">Reference proteome</keyword>
<gene>
    <name evidence="8" type="ORF">FHX64_000985</name>
</gene>
<dbReference type="SUPFAM" id="SSF111369">
    <property type="entry name" value="HlyD-like secretion proteins"/>
    <property type="match status" value="1"/>
</dbReference>
<evidence type="ECO:0000256" key="2">
    <source>
        <dbReference type="ARBA" id="ARBA00022692"/>
    </source>
</evidence>
<dbReference type="RefSeq" id="WP_183412659.1">
    <property type="nucleotide sequence ID" value="NZ_JACHYB010000001.1"/>
</dbReference>